<feature type="domain" description="Solute-binding protein family 3/N-terminal" evidence="6">
    <location>
        <begin position="24"/>
        <end position="245"/>
    </location>
</feature>
<proteinExistence type="inferred from homology"/>
<dbReference type="SUPFAM" id="SSF53850">
    <property type="entry name" value="Periplasmic binding protein-like II"/>
    <property type="match status" value="1"/>
</dbReference>
<dbReference type="PANTHER" id="PTHR35936">
    <property type="entry name" value="MEMBRANE-BOUND LYTIC MUREIN TRANSGLYCOSYLASE F"/>
    <property type="match status" value="1"/>
</dbReference>
<evidence type="ECO:0000313" key="8">
    <source>
        <dbReference type="EMBL" id="KAB0675680.1"/>
    </source>
</evidence>
<feature type="domain" description="Ionotropic glutamate receptor C-terminal" evidence="7">
    <location>
        <begin position="24"/>
        <end position="244"/>
    </location>
</feature>
<evidence type="ECO:0000256" key="1">
    <source>
        <dbReference type="ARBA" id="ARBA00004196"/>
    </source>
</evidence>
<dbReference type="InterPro" id="IPR018313">
    <property type="entry name" value="SBP_3_CS"/>
</dbReference>
<dbReference type="GO" id="GO:0016020">
    <property type="term" value="C:membrane"/>
    <property type="evidence" value="ECO:0007669"/>
    <property type="project" value="InterPro"/>
</dbReference>
<dbReference type="PROSITE" id="PS01039">
    <property type="entry name" value="SBP_BACTERIAL_3"/>
    <property type="match status" value="1"/>
</dbReference>
<evidence type="ECO:0000256" key="3">
    <source>
        <dbReference type="ARBA" id="ARBA00022729"/>
    </source>
</evidence>
<organism evidence="8 9">
    <name type="scientific">Plantimonas leprariae</name>
    <dbReference type="NCBI Taxonomy" id="2615207"/>
    <lineage>
        <taxon>Bacteria</taxon>
        <taxon>Pseudomonadati</taxon>
        <taxon>Pseudomonadota</taxon>
        <taxon>Alphaproteobacteria</taxon>
        <taxon>Hyphomicrobiales</taxon>
        <taxon>Aurantimonadaceae</taxon>
        <taxon>Plantimonas</taxon>
    </lineage>
</organism>
<comment type="similarity">
    <text evidence="2 4">Belongs to the bacterial solute-binding protein 3 family.</text>
</comment>
<dbReference type="InterPro" id="IPR001638">
    <property type="entry name" value="Solute-binding_3/MltF_N"/>
</dbReference>
<evidence type="ECO:0000259" key="6">
    <source>
        <dbReference type="SMART" id="SM00062"/>
    </source>
</evidence>
<dbReference type="RefSeq" id="WP_150974039.1">
    <property type="nucleotide sequence ID" value="NZ_VZDO01000031.1"/>
</dbReference>
<evidence type="ECO:0000313" key="9">
    <source>
        <dbReference type="Proteomes" id="UP000432089"/>
    </source>
</evidence>
<dbReference type="SMART" id="SM00062">
    <property type="entry name" value="PBPb"/>
    <property type="match status" value="1"/>
</dbReference>
<evidence type="ECO:0000256" key="4">
    <source>
        <dbReference type="RuleBase" id="RU003744"/>
    </source>
</evidence>
<dbReference type="InterPro" id="IPR001320">
    <property type="entry name" value="Iontro_rcpt_C"/>
</dbReference>
<evidence type="ECO:0000256" key="5">
    <source>
        <dbReference type="SAM" id="SignalP"/>
    </source>
</evidence>
<dbReference type="Proteomes" id="UP000432089">
    <property type="component" value="Unassembled WGS sequence"/>
</dbReference>
<evidence type="ECO:0000256" key="2">
    <source>
        <dbReference type="ARBA" id="ARBA00010333"/>
    </source>
</evidence>
<dbReference type="PANTHER" id="PTHR35936:SF17">
    <property type="entry name" value="ARGININE-BINDING EXTRACELLULAR PROTEIN ARTP"/>
    <property type="match status" value="1"/>
</dbReference>
<dbReference type="SMART" id="SM00079">
    <property type="entry name" value="PBPe"/>
    <property type="match status" value="1"/>
</dbReference>
<accession>A0A7V7PK71</accession>
<sequence>MIAKTFAALALAAVAFAVPASAKTLNVGANVGNVPWEFQDEKGDTVGFEVEMVKEIAKRIGYDEVNIENIPFNGLFSAVQSGRIDAAVSSITITKKRLESVSFAQPYYDSDQSLSVLKSSGIEGLKGLKGKTVGIDTGSTGDMWATEHQKEYGISEIRRFEGLAPAMLDLGNGGIDGYVSDIPAVAYYIKDKPQFAVVERIKTGEQYSIMFAKDSPLASEATKAISAMKKEGFVQQLHEKWFGTKPDASTSTAAAAAQPKL</sequence>
<name>A0A7V7PK71_9HYPH</name>
<dbReference type="GO" id="GO:0015276">
    <property type="term" value="F:ligand-gated monoatomic ion channel activity"/>
    <property type="evidence" value="ECO:0007669"/>
    <property type="project" value="InterPro"/>
</dbReference>
<feature type="signal peptide" evidence="5">
    <location>
        <begin position="1"/>
        <end position="22"/>
    </location>
</feature>
<keyword evidence="9" id="KW-1185">Reference proteome</keyword>
<dbReference type="GO" id="GO:0030313">
    <property type="term" value="C:cell envelope"/>
    <property type="evidence" value="ECO:0007669"/>
    <property type="project" value="UniProtKB-SubCell"/>
</dbReference>
<comment type="caution">
    <text evidence="8">The sequence shown here is derived from an EMBL/GenBank/DDBJ whole genome shotgun (WGS) entry which is preliminary data.</text>
</comment>
<gene>
    <name evidence="8" type="ORF">F6X38_23000</name>
</gene>
<dbReference type="Gene3D" id="3.40.190.10">
    <property type="entry name" value="Periplasmic binding protein-like II"/>
    <property type="match status" value="2"/>
</dbReference>
<keyword evidence="3 5" id="KW-0732">Signal</keyword>
<dbReference type="AlphaFoldDB" id="A0A7V7PK71"/>
<reference evidence="8 9" key="1">
    <citation type="submission" date="2019-09" db="EMBL/GenBank/DDBJ databases">
        <title>YIM 132180 draft genome.</title>
        <authorList>
            <person name="Zhang K."/>
        </authorList>
    </citation>
    <scope>NUCLEOTIDE SEQUENCE [LARGE SCALE GENOMIC DNA]</scope>
    <source>
        <strain evidence="8 9">YIM 132180</strain>
    </source>
</reference>
<dbReference type="EMBL" id="VZDO01000031">
    <property type="protein sequence ID" value="KAB0675680.1"/>
    <property type="molecule type" value="Genomic_DNA"/>
</dbReference>
<evidence type="ECO:0000259" key="7">
    <source>
        <dbReference type="SMART" id="SM00079"/>
    </source>
</evidence>
<feature type="chain" id="PRO_5031008481" evidence="5">
    <location>
        <begin position="23"/>
        <end position="261"/>
    </location>
</feature>
<dbReference type="Pfam" id="PF00497">
    <property type="entry name" value="SBP_bac_3"/>
    <property type="match status" value="1"/>
</dbReference>
<protein>
    <submittedName>
        <fullName evidence="8">Transporter substrate-binding domain-containing protein</fullName>
    </submittedName>
</protein>
<comment type="subcellular location">
    <subcellularLocation>
        <location evidence="1">Cell envelope</location>
    </subcellularLocation>
</comment>